<dbReference type="Gene3D" id="1.25.40.10">
    <property type="entry name" value="Tetratricopeptide repeat domain"/>
    <property type="match status" value="1"/>
</dbReference>
<dbReference type="Pfam" id="PF01535">
    <property type="entry name" value="PPR"/>
    <property type="match status" value="2"/>
</dbReference>
<proteinExistence type="predicted"/>
<dbReference type="InterPro" id="IPR011990">
    <property type="entry name" value="TPR-like_helical_dom_sf"/>
</dbReference>
<dbReference type="PROSITE" id="PS51375">
    <property type="entry name" value="PPR"/>
    <property type="match status" value="2"/>
</dbReference>
<dbReference type="ExpressionAtlas" id="A5B5S0">
    <property type="expression patterns" value="baseline"/>
</dbReference>
<dbReference type="Pfam" id="PF13041">
    <property type="entry name" value="PPR_2"/>
    <property type="match status" value="1"/>
</dbReference>
<sequence>MNAYDRTEEFNFKDETRYSNLIDALCEYKHVIEAEELFIRESKDLVFNDDVKIYDMILRGWLDVVAYNAVIRAIGLSEGVDFSIRVYREMKELGCEPNVVTYDTIIKLLCEHGRIREAYGVLDQMREKDCAPNVMTYHCFFGCLEKPKQIFRMFDRMINSVGGLGRMDTYVMLMKKFGRWGILLLRPVFIV</sequence>
<evidence type="ECO:0008006" key="4">
    <source>
        <dbReference type="Google" id="ProtNLM"/>
    </source>
</evidence>
<dbReference type="NCBIfam" id="TIGR00756">
    <property type="entry name" value="PPR"/>
    <property type="match status" value="2"/>
</dbReference>
<evidence type="ECO:0000313" key="3">
    <source>
        <dbReference type="EMBL" id="CAN67560.1"/>
    </source>
</evidence>
<organism evidence="3">
    <name type="scientific">Vitis vinifera</name>
    <name type="common">Grape</name>
    <dbReference type="NCBI Taxonomy" id="29760"/>
    <lineage>
        <taxon>Eukaryota</taxon>
        <taxon>Viridiplantae</taxon>
        <taxon>Streptophyta</taxon>
        <taxon>Embryophyta</taxon>
        <taxon>Tracheophyta</taxon>
        <taxon>Spermatophyta</taxon>
        <taxon>Magnoliopsida</taxon>
        <taxon>eudicotyledons</taxon>
        <taxon>Gunneridae</taxon>
        <taxon>Pentapetalae</taxon>
        <taxon>rosids</taxon>
        <taxon>Vitales</taxon>
        <taxon>Vitaceae</taxon>
        <taxon>Viteae</taxon>
        <taxon>Vitis</taxon>
    </lineage>
</organism>
<dbReference type="AlphaFoldDB" id="A5B5S0"/>
<gene>
    <name evidence="3" type="ORF">VITISV_012728</name>
</gene>
<dbReference type="InterPro" id="IPR002885">
    <property type="entry name" value="PPR_rpt"/>
</dbReference>
<reference evidence="3" key="1">
    <citation type="journal article" date="2007" name="PLoS ONE">
        <title>The first genome sequence of an elite grapevine cultivar (Pinot noir Vitis vinifera L.): coping with a highly heterozygous genome.</title>
        <authorList>
            <person name="Velasco R."/>
            <person name="Zharkikh A."/>
            <person name="Troggio M."/>
            <person name="Cartwright D.A."/>
            <person name="Cestaro A."/>
            <person name="Pruss D."/>
            <person name="Pindo M."/>
            <person name="FitzGerald L.M."/>
            <person name="Vezzulli S."/>
            <person name="Reid J."/>
            <person name="Malacarne G."/>
            <person name="Iliev D."/>
            <person name="Coppola G."/>
            <person name="Wardell B."/>
            <person name="Micheletti D."/>
            <person name="Macalma T."/>
            <person name="Facci M."/>
            <person name="Mitchell J.T."/>
            <person name="Perazzolli M."/>
            <person name="Eldredge G."/>
            <person name="Gatto P."/>
            <person name="Oyzerski R."/>
            <person name="Moretto M."/>
            <person name="Gutin N."/>
            <person name="Stefanini M."/>
            <person name="Chen Y."/>
            <person name="Segala C."/>
            <person name="Davenport C."/>
            <person name="Dematte L."/>
            <person name="Mraz A."/>
            <person name="Battilana J."/>
            <person name="Stormo K."/>
            <person name="Costa F."/>
            <person name="Tao Q."/>
            <person name="Si-Ammour A."/>
            <person name="Harkins T."/>
            <person name="Lackey A."/>
            <person name="Perbost C."/>
            <person name="Taillon B."/>
            <person name="Stella A."/>
            <person name="Solovyev V."/>
            <person name="Fawcett J.A."/>
            <person name="Sterck L."/>
            <person name="Vandepoele K."/>
            <person name="Grando S.M."/>
            <person name="Toppo S."/>
            <person name="Moser C."/>
            <person name="Lanchbury J."/>
            <person name="Bogden R."/>
            <person name="Skolnick M."/>
            <person name="Sgaramella V."/>
            <person name="Bhatnagar S.K."/>
            <person name="Fontana P."/>
            <person name="Gutin A."/>
            <person name="Van de Peer Y."/>
            <person name="Salamini F."/>
            <person name="Viola R."/>
        </authorList>
    </citation>
    <scope>NUCLEOTIDE SEQUENCE</scope>
</reference>
<dbReference type="PANTHER" id="PTHR47931:SF2">
    <property type="entry name" value="OS01G0228400 PROTEIN"/>
    <property type="match status" value="1"/>
</dbReference>
<name>A5B5S0_VITVI</name>
<protein>
    <recommendedName>
        <fullName evidence="4">Pentatricopeptide repeat-containing protein</fullName>
    </recommendedName>
</protein>
<evidence type="ECO:0000256" key="2">
    <source>
        <dbReference type="PROSITE-ProRule" id="PRU00708"/>
    </source>
</evidence>
<dbReference type="PANTHER" id="PTHR47931">
    <property type="entry name" value="OS01G0228400 PROTEIN"/>
    <property type="match status" value="1"/>
</dbReference>
<dbReference type="EMBL" id="AM447580">
    <property type="protein sequence ID" value="CAN67560.1"/>
    <property type="molecule type" value="Genomic_DNA"/>
</dbReference>
<evidence type="ECO:0000256" key="1">
    <source>
        <dbReference type="ARBA" id="ARBA00022737"/>
    </source>
</evidence>
<keyword evidence="1" id="KW-0677">Repeat</keyword>
<feature type="repeat" description="PPR" evidence="2">
    <location>
        <begin position="63"/>
        <end position="97"/>
    </location>
</feature>
<feature type="repeat" description="PPR" evidence="2">
    <location>
        <begin position="98"/>
        <end position="132"/>
    </location>
</feature>
<accession>A5B5S0</accession>